<dbReference type="EMBL" id="JAULUE010002058">
    <property type="protein sequence ID" value="KAK5887109.1"/>
    <property type="molecule type" value="Genomic_DNA"/>
</dbReference>
<gene>
    <name evidence="1" type="ORF">CesoFtcFv8_015742</name>
</gene>
<evidence type="ECO:0000313" key="1">
    <source>
        <dbReference type="EMBL" id="KAK5887109.1"/>
    </source>
</evidence>
<keyword evidence="2" id="KW-1185">Reference proteome</keyword>
<proteinExistence type="predicted"/>
<comment type="caution">
    <text evidence="1">The sequence shown here is derived from an EMBL/GenBank/DDBJ whole genome shotgun (WGS) entry which is preliminary data.</text>
</comment>
<organism evidence="1 2">
    <name type="scientific">Champsocephalus esox</name>
    <name type="common">pike icefish</name>
    <dbReference type="NCBI Taxonomy" id="159716"/>
    <lineage>
        <taxon>Eukaryota</taxon>
        <taxon>Metazoa</taxon>
        <taxon>Chordata</taxon>
        <taxon>Craniata</taxon>
        <taxon>Vertebrata</taxon>
        <taxon>Euteleostomi</taxon>
        <taxon>Actinopterygii</taxon>
        <taxon>Neopterygii</taxon>
        <taxon>Teleostei</taxon>
        <taxon>Neoteleostei</taxon>
        <taxon>Acanthomorphata</taxon>
        <taxon>Eupercaria</taxon>
        <taxon>Perciformes</taxon>
        <taxon>Notothenioidei</taxon>
        <taxon>Channichthyidae</taxon>
        <taxon>Champsocephalus</taxon>
    </lineage>
</organism>
<sequence>MSSIRGETAAQSPLQSSSLCVGPWSCVCVTGWGASVWSAPPSPDPLLIPPEPWLLPGCSSVFDSLVR</sequence>
<name>A0AAN8GSI0_9TELE</name>
<reference evidence="1 2" key="1">
    <citation type="journal article" date="2023" name="Mol. Biol. Evol.">
        <title>Genomics of Secondarily Temperate Adaptation in the Only Non-Antarctic Icefish.</title>
        <authorList>
            <person name="Rivera-Colon A.G."/>
            <person name="Rayamajhi N."/>
            <person name="Minhas B.F."/>
            <person name="Madrigal G."/>
            <person name="Bilyk K.T."/>
            <person name="Yoon V."/>
            <person name="Hune M."/>
            <person name="Gregory S."/>
            <person name="Cheng C.H.C."/>
            <person name="Catchen J.M."/>
        </authorList>
    </citation>
    <scope>NUCLEOTIDE SEQUENCE [LARGE SCALE GENOMIC DNA]</scope>
    <source>
        <strain evidence="1">JC2023a</strain>
    </source>
</reference>
<protein>
    <submittedName>
        <fullName evidence="1">Uncharacterized protein</fullName>
    </submittedName>
</protein>
<dbReference type="AlphaFoldDB" id="A0AAN8GSI0"/>
<evidence type="ECO:0000313" key="2">
    <source>
        <dbReference type="Proteomes" id="UP001335648"/>
    </source>
</evidence>
<dbReference type="Proteomes" id="UP001335648">
    <property type="component" value="Unassembled WGS sequence"/>
</dbReference>
<accession>A0AAN8GSI0</accession>